<keyword evidence="3" id="KW-1185">Reference proteome</keyword>
<dbReference type="EMBL" id="JAINUF010000005">
    <property type="protein sequence ID" value="KAJ8361397.1"/>
    <property type="molecule type" value="Genomic_DNA"/>
</dbReference>
<comment type="caution">
    <text evidence="2">The sequence shown here is derived from an EMBL/GenBank/DDBJ whole genome shotgun (WGS) entry which is preliminary data.</text>
</comment>
<evidence type="ECO:0000256" key="1">
    <source>
        <dbReference type="SAM" id="MobiDB-lite"/>
    </source>
</evidence>
<dbReference type="Proteomes" id="UP001152622">
    <property type="component" value="Chromosome 5"/>
</dbReference>
<protein>
    <submittedName>
        <fullName evidence="2">Uncharacterized protein</fullName>
    </submittedName>
</protein>
<organism evidence="2 3">
    <name type="scientific">Synaphobranchus kaupii</name>
    <name type="common">Kaup's arrowtooth eel</name>
    <dbReference type="NCBI Taxonomy" id="118154"/>
    <lineage>
        <taxon>Eukaryota</taxon>
        <taxon>Metazoa</taxon>
        <taxon>Chordata</taxon>
        <taxon>Craniata</taxon>
        <taxon>Vertebrata</taxon>
        <taxon>Euteleostomi</taxon>
        <taxon>Actinopterygii</taxon>
        <taxon>Neopterygii</taxon>
        <taxon>Teleostei</taxon>
        <taxon>Anguilliformes</taxon>
        <taxon>Synaphobranchidae</taxon>
        <taxon>Synaphobranchus</taxon>
    </lineage>
</organism>
<proteinExistence type="predicted"/>
<evidence type="ECO:0000313" key="2">
    <source>
        <dbReference type="EMBL" id="KAJ8361397.1"/>
    </source>
</evidence>
<accession>A0A9Q1J1L7</accession>
<sequence>MSVLCDEPSGEGSSVLRARLISKDGSSLCSLTPGEALSCTTAVFSRLPGSVGVRSSRARKEHDGGRSRPRRPSNITPKTAALCPGHKAPLWASAN</sequence>
<evidence type="ECO:0000313" key="3">
    <source>
        <dbReference type="Proteomes" id="UP001152622"/>
    </source>
</evidence>
<feature type="region of interest" description="Disordered" evidence="1">
    <location>
        <begin position="51"/>
        <end position="95"/>
    </location>
</feature>
<name>A0A9Q1J1L7_SYNKA</name>
<dbReference type="AlphaFoldDB" id="A0A9Q1J1L7"/>
<gene>
    <name evidence="2" type="ORF">SKAU_G00179220</name>
</gene>
<reference evidence="2" key="1">
    <citation type="journal article" date="2023" name="Science">
        <title>Genome structures resolve the early diversification of teleost fishes.</title>
        <authorList>
            <person name="Parey E."/>
            <person name="Louis A."/>
            <person name="Montfort J."/>
            <person name="Bouchez O."/>
            <person name="Roques C."/>
            <person name="Iampietro C."/>
            <person name="Lluch J."/>
            <person name="Castinel A."/>
            <person name="Donnadieu C."/>
            <person name="Desvignes T."/>
            <person name="Floi Bucao C."/>
            <person name="Jouanno E."/>
            <person name="Wen M."/>
            <person name="Mejri S."/>
            <person name="Dirks R."/>
            <person name="Jansen H."/>
            <person name="Henkel C."/>
            <person name="Chen W.J."/>
            <person name="Zahm M."/>
            <person name="Cabau C."/>
            <person name="Klopp C."/>
            <person name="Thompson A.W."/>
            <person name="Robinson-Rechavi M."/>
            <person name="Braasch I."/>
            <person name="Lecointre G."/>
            <person name="Bobe J."/>
            <person name="Postlethwait J.H."/>
            <person name="Berthelot C."/>
            <person name="Roest Crollius H."/>
            <person name="Guiguen Y."/>
        </authorList>
    </citation>
    <scope>NUCLEOTIDE SEQUENCE</scope>
    <source>
        <strain evidence="2">WJC10195</strain>
    </source>
</reference>